<keyword evidence="4" id="KW-0285">Flavoprotein</keyword>
<evidence type="ECO:0000259" key="16">
    <source>
        <dbReference type="PROSITE" id="PS51384"/>
    </source>
</evidence>
<feature type="transmembrane region" description="Helical" evidence="14">
    <location>
        <begin position="582"/>
        <end position="603"/>
    </location>
</feature>
<dbReference type="Gene3D" id="3.40.50.80">
    <property type="entry name" value="Nucleotide-binding domain of ferredoxin-NADP reductase (FNR) module"/>
    <property type="match status" value="2"/>
</dbReference>
<evidence type="ECO:0000256" key="14">
    <source>
        <dbReference type="SAM" id="Phobius"/>
    </source>
</evidence>
<evidence type="ECO:0000259" key="15">
    <source>
        <dbReference type="PROSITE" id="PS50222"/>
    </source>
</evidence>
<keyword evidence="18" id="KW-1185">Reference proteome</keyword>
<dbReference type="InterPro" id="IPR011992">
    <property type="entry name" value="EF-hand-dom_pair"/>
</dbReference>
<evidence type="ECO:0000256" key="8">
    <source>
        <dbReference type="ARBA" id="ARBA00022837"/>
    </source>
</evidence>
<organism evidence="17 18">
    <name type="scientific">Coptis chinensis</name>
    <dbReference type="NCBI Taxonomy" id="261450"/>
    <lineage>
        <taxon>Eukaryota</taxon>
        <taxon>Viridiplantae</taxon>
        <taxon>Streptophyta</taxon>
        <taxon>Embryophyta</taxon>
        <taxon>Tracheophyta</taxon>
        <taxon>Spermatophyta</taxon>
        <taxon>Magnoliopsida</taxon>
        <taxon>Ranunculales</taxon>
        <taxon>Ranunculaceae</taxon>
        <taxon>Coptidoideae</taxon>
        <taxon>Coptis</taxon>
    </lineage>
</organism>
<evidence type="ECO:0000256" key="4">
    <source>
        <dbReference type="ARBA" id="ARBA00022630"/>
    </source>
</evidence>
<dbReference type="CDD" id="cd06186">
    <property type="entry name" value="NOX_Duox_like_FAD_NADP"/>
    <property type="match status" value="1"/>
</dbReference>
<protein>
    <submittedName>
        <fullName evidence="17">Uncharacterized protein</fullName>
    </submittedName>
</protein>
<evidence type="ECO:0000256" key="11">
    <source>
        <dbReference type="ARBA" id="ARBA00023002"/>
    </source>
</evidence>
<dbReference type="EMBL" id="JADFTS010000006">
    <property type="protein sequence ID" value="KAF9602564.1"/>
    <property type="molecule type" value="Genomic_DNA"/>
</dbReference>
<evidence type="ECO:0000256" key="3">
    <source>
        <dbReference type="ARBA" id="ARBA00022559"/>
    </source>
</evidence>
<dbReference type="InterPro" id="IPR013112">
    <property type="entry name" value="FAD-bd_8"/>
</dbReference>
<evidence type="ECO:0000256" key="7">
    <source>
        <dbReference type="ARBA" id="ARBA00022827"/>
    </source>
</evidence>
<dbReference type="PANTHER" id="PTHR11972:SF153">
    <property type="entry name" value="SUPEROXIDE-GENERATING NADPH OXIDASE HEAVY CHAIN SUBUNIT A"/>
    <property type="match status" value="1"/>
</dbReference>
<evidence type="ECO:0000256" key="12">
    <source>
        <dbReference type="ARBA" id="ARBA00023136"/>
    </source>
</evidence>
<keyword evidence="3" id="KW-0575">Peroxidase</keyword>
<dbReference type="InterPro" id="IPR039261">
    <property type="entry name" value="FNR_nucleotide-bd"/>
</dbReference>
<dbReference type="Pfam" id="PF08414">
    <property type="entry name" value="NADPH_Ox"/>
    <property type="match status" value="1"/>
</dbReference>
<dbReference type="FunFam" id="2.40.30.10:FF:000019">
    <property type="entry name" value="Respiratory burst oxidase homolog A"/>
    <property type="match status" value="1"/>
</dbReference>
<dbReference type="InterPro" id="IPR050369">
    <property type="entry name" value="RBOH/FRE"/>
</dbReference>
<dbReference type="PROSITE" id="PS50222">
    <property type="entry name" value="EF_HAND_2"/>
    <property type="match status" value="1"/>
</dbReference>
<dbReference type="SUPFAM" id="SSF52343">
    <property type="entry name" value="Ferredoxin reductase-like, C-terminal NADP-linked domain"/>
    <property type="match status" value="1"/>
</dbReference>
<dbReference type="PROSITE" id="PS51384">
    <property type="entry name" value="FAD_FR"/>
    <property type="match status" value="1"/>
</dbReference>
<dbReference type="GO" id="GO:0005886">
    <property type="term" value="C:plasma membrane"/>
    <property type="evidence" value="ECO:0007669"/>
    <property type="project" value="TreeGrafter"/>
</dbReference>
<dbReference type="InterPro" id="IPR017938">
    <property type="entry name" value="Riboflavin_synthase-like_b-brl"/>
</dbReference>
<feature type="domain" description="FAD-binding FR-type" evidence="16">
    <location>
        <begin position="677"/>
        <end position="797"/>
    </location>
</feature>
<evidence type="ECO:0000256" key="2">
    <source>
        <dbReference type="ARBA" id="ARBA00007975"/>
    </source>
</evidence>
<dbReference type="InterPro" id="IPR002048">
    <property type="entry name" value="EF_hand_dom"/>
</dbReference>
<name>A0A835HNA5_9MAGN</name>
<feature type="compositionally biased region" description="Low complexity" evidence="13">
    <location>
        <begin position="124"/>
        <end position="137"/>
    </location>
</feature>
<comment type="caution">
    <text evidence="17">The sequence shown here is derived from an EMBL/GenBank/DDBJ whole genome shotgun (WGS) entry which is preliminary data.</text>
</comment>
<keyword evidence="5 14" id="KW-0812">Transmembrane</keyword>
<comment type="subcellular location">
    <subcellularLocation>
        <location evidence="1">Membrane</location>
        <topology evidence="1">Multi-pass membrane protein</topology>
    </subcellularLocation>
</comment>
<dbReference type="InterPro" id="IPR013623">
    <property type="entry name" value="NADPH_Ox"/>
</dbReference>
<feature type="region of interest" description="Disordered" evidence="13">
    <location>
        <begin position="122"/>
        <end position="144"/>
    </location>
</feature>
<dbReference type="InterPro" id="IPR013130">
    <property type="entry name" value="Fe3_Rdtase_TM_dom"/>
</dbReference>
<evidence type="ECO:0000256" key="5">
    <source>
        <dbReference type="ARBA" id="ARBA00022692"/>
    </source>
</evidence>
<reference evidence="17 18" key="1">
    <citation type="submission" date="2020-10" db="EMBL/GenBank/DDBJ databases">
        <title>The Coptis chinensis genome and diversification of protoberbering-type alkaloids.</title>
        <authorList>
            <person name="Wang B."/>
            <person name="Shu S."/>
            <person name="Song C."/>
            <person name="Liu Y."/>
        </authorList>
    </citation>
    <scope>NUCLEOTIDE SEQUENCE [LARGE SCALE GENOMIC DNA]</scope>
    <source>
        <strain evidence="17">HL-2020</strain>
        <tissue evidence="17">Leaf</tissue>
    </source>
</reference>
<dbReference type="InterPro" id="IPR013121">
    <property type="entry name" value="Fe_red_NAD-bd_6"/>
</dbReference>
<dbReference type="InterPro" id="IPR017927">
    <property type="entry name" value="FAD-bd_FR_type"/>
</dbReference>
<dbReference type="Proteomes" id="UP000631114">
    <property type="component" value="Unassembled WGS sequence"/>
</dbReference>
<feature type="transmembrane region" description="Helical" evidence="14">
    <location>
        <begin position="650"/>
        <end position="668"/>
    </location>
</feature>
<keyword evidence="12 14" id="KW-0472">Membrane</keyword>
<dbReference type="SUPFAM" id="SSF47473">
    <property type="entry name" value="EF-hand"/>
    <property type="match status" value="1"/>
</dbReference>
<evidence type="ECO:0000256" key="10">
    <source>
        <dbReference type="ARBA" id="ARBA00022989"/>
    </source>
</evidence>
<evidence type="ECO:0000313" key="18">
    <source>
        <dbReference type="Proteomes" id="UP000631114"/>
    </source>
</evidence>
<dbReference type="CDD" id="cd00051">
    <property type="entry name" value="EFh"/>
    <property type="match status" value="2"/>
</dbReference>
<comment type="similarity">
    <text evidence="2">Belongs to the RBOH (TC 5.B.1.3) family.</text>
</comment>
<dbReference type="PANTHER" id="PTHR11972">
    <property type="entry name" value="NADPH OXIDASE"/>
    <property type="match status" value="1"/>
</dbReference>
<feature type="transmembrane region" description="Helical" evidence="14">
    <location>
        <begin position="411"/>
        <end position="430"/>
    </location>
</feature>
<evidence type="ECO:0000256" key="9">
    <source>
        <dbReference type="ARBA" id="ARBA00022857"/>
    </source>
</evidence>
<dbReference type="SFLD" id="SFLDG01169">
    <property type="entry name" value="NADPH_oxidase_subgroup_(NOX)"/>
    <property type="match status" value="1"/>
</dbReference>
<dbReference type="InterPro" id="IPR018247">
    <property type="entry name" value="EF_Hand_1_Ca_BS"/>
</dbReference>
<dbReference type="FunFam" id="1.10.238.10:FF:000049">
    <property type="entry name" value="Respiratory burst oxidase homolog A"/>
    <property type="match status" value="1"/>
</dbReference>
<keyword evidence="6" id="KW-0479">Metal-binding</keyword>
<sequence length="939" mass="107750">MSLHSVTSSMKNLTTHELRWTSDTVYGNGSYSNSLSVEFVEITLNVQDDDTVLLRSVEPATSTNHDGNGTDTPMSSKPSTMKRTSSSKLLHFSQELKAEAITKAKQFSQELKAEFQRKFSRNHSTASKALSRSSSSLNHNQNGDHRFDSALAARALRRQRAEFNRTRSGAQKALKGLRFISSNASSSNGANGWNDVENNFDKLSKDEFLYRSNFAQCIGMRDSKEFALELFDALGRRRRMKVEKISKDELYEFWSQIADQSFDSRLQIFFDMVDKNEDGRITAEEVKEIIMLSASANKLSRLKEQAEEYADLIMEELDPERLGYIEVVVDIIVSMPLTQTAITLARSTYFHDLWQLETLLLQKDTYLNYSQALSYTSQALSQNLHGFRKRSSIRKLGTKVAYYVEDNWKRLWVLCLWICLMLGLFLWKFFQYKNKYYAFEVMGYCLLTAKGAAETLKLNMALVLFPVCRNTITWLRSTRLARIVPFDDNINFHKVHRPLKTEKCSWPIYSQLLTEIICVGFFSLRQTIAAAIVLGVILHAGNHLICDFPRLVNSSNNAYRHLRQDFGKHKPSYLDLLRGPEGVTGILMVLCMIVAFTLATRWFRRSLIKLPKPFDRLTGFNVFWYSHHLFILVYILLVIHGVFLYLEHTWYHKTTWMYLAVPVILYTFERIVRYFRSGYYSVRILKVAIYPGNVLTLQMSKPPNFKYKSGQYMFVQCPAVSPFEWHPFSITSAPGDDYLSIHVRQLGDWTQELKRVFAEACETPSAGKSGLLRADETTKKILPKLLIDGPYGAPAQDYQNYDVLLLVGLGIGATPFISILKDLLNNIIKMEEYKGVIEMHNYLTSVYEEGDARSALITMVQALNHAKNGVDIVSGTRVRTHFARPNWKKVFSRTCSKHPNAKIGVFYCGAPVLAQEINKLCHDFNQKGLTKFEFHKEHF</sequence>
<gene>
    <name evidence="17" type="ORF">IFM89_029863</name>
</gene>
<keyword evidence="7" id="KW-0274">FAD</keyword>
<dbReference type="InterPro" id="IPR000778">
    <property type="entry name" value="Cyt_b245_heavy_chain"/>
</dbReference>
<proteinExistence type="inferred from homology"/>
<dbReference type="AlphaFoldDB" id="A0A835HNA5"/>
<evidence type="ECO:0000256" key="1">
    <source>
        <dbReference type="ARBA" id="ARBA00004141"/>
    </source>
</evidence>
<dbReference type="PROSITE" id="PS00018">
    <property type="entry name" value="EF_HAND_1"/>
    <property type="match status" value="1"/>
</dbReference>
<evidence type="ECO:0000256" key="13">
    <source>
        <dbReference type="SAM" id="MobiDB-lite"/>
    </source>
</evidence>
<evidence type="ECO:0000256" key="6">
    <source>
        <dbReference type="ARBA" id="ARBA00022723"/>
    </source>
</evidence>
<keyword evidence="9" id="KW-0521">NADP</keyword>
<feature type="transmembrane region" description="Helical" evidence="14">
    <location>
        <begin position="624"/>
        <end position="644"/>
    </location>
</feature>
<keyword evidence="10 14" id="KW-1133">Transmembrane helix</keyword>
<dbReference type="OrthoDB" id="167398at2759"/>
<feature type="region of interest" description="Disordered" evidence="13">
    <location>
        <begin position="59"/>
        <end position="82"/>
    </location>
</feature>
<keyword evidence="11" id="KW-0560">Oxidoreductase</keyword>
<dbReference type="PRINTS" id="PR00466">
    <property type="entry name" value="GP91PHOX"/>
</dbReference>
<dbReference type="Pfam" id="PF08030">
    <property type="entry name" value="NAD_binding_6"/>
    <property type="match status" value="2"/>
</dbReference>
<accession>A0A835HNA5</accession>
<feature type="transmembrane region" description="Helical" evidence="14">
    <location>
        <begin position="516"/>
        <end position="540"/>
    </location>
</feature>
<dbReference type="GO" id="GO:0005509">
    <property type="term" value="F:calcium ion binding"/>
    <property type="evidence" value="ECO:0007669"/>
    <property type="project" value="InterPro"/>
</dbReference>
<dbReference type="Gene3D" id="2.40.30.10">
    <property type="entry name" value="Translation factors"/>
    <property type="match status" value="1"/>
</dbReference>
<dbReference type="Gene3D" id="1.10.238.10">
    <property type="entry name" value="EF-hand"/>
    <property type="match status" value="1"/>
</dbReference>
<dbReference type="Pfam" id="PF08022">
    <property type="entry name" value="FAD_binding_8"/>
    <property type="match status" value="1"/>
</dbReference>
<dbReference type="Pfam" id="PF01794">
    <property type="entry name" value="Ferric_reduct"/>
    <property type="match status" value="1"/>
</dbReference>
<dbReference type="SUPFAM" id="SSF63380">
    <property type="entry name" value="Riboflavin synthase domain-like"/>
    <property type="match status" value="1"/>
</dbReference>
<keyword evidence="8" id="KW-0106">Calcium</keyword>
<feature type="domain" description="EF-hand" evidence="15">
    <location>
        <begin position="261"/>
        <end position="296"/>
    </location>
</feature>
<dbReference type="GO" id="GO:0016174">
    <property type="term" value="F:NAD(P)H oxidase H2O2-forming activity"/>
    <property type="evidence" value="ECO:0007669"/>
    <property type="project" value="TreeGrafter"/>
</dbReference>
<evidence type="ECO:0000313" key="17">
    <source>
        <dbReference type="EMBL" id="KAF9602564.1"/>
    </source>
</evidence>
<dbReference type="GO" id="GO:0004601">
    <property type="term" value="F:peroxidase activity"/>
    <property type="evidence" value="ECO:0007669"/>
    <property type="project" value="UniProtKB-KW"/>
</dbReference>